<proteinExistence type="predicted"/>
<dbReference type="OrthoDB" id="9786218at2"/>
<keyword evidence="1" id="KW-1133">Transmembrane helix</keyword>
<name>Q024M6_SOLUE</name>
<dbReference type="EMBL" id="CP000473">
    <property type="protein sequence ID" value="ABJ83550.1"/>
    <property type="molecule type" value="Genomic_DNA"/>
</dbReference>
<feature type="transmembrane region" description="Helical" evidence="1">
    <location>
        <begin position="297"/>
        <end position="326"/>
    </location>
</feature>
<feature type="transmembrane region" description="Helical" evidence="1">
    <location>
        <begin position="137"/>
        <end position="155"/>
    </location>
</feature>
<gene>
    <name evidence="2" type="ordered locus">Acid_2561</name>
</gene>
<dbReference type="KEGG" id="sus:Acid_2561"/>
<organism evidence="2">
    <name type="scientific">Solibacter usitatus (strain Ellin6076)</name>
    <dbReference type="NCBI Taxonomy" id="234267"/>
    <lineage>
        <taxon>Bacteria</taxon>
        <taxon>Pseudomonadati</taxon>
        <taxon>Acidobacteriota</taxon>
        <taxon>Terriglobia</taxon>
        <taxon>Bryobacterales</taxon>
        <taxon>Solibacteraceae</taxon>
        <taxon>Candidatus Solibacter</taxon>
    </lineage>
</organism>
<evidence type="ECO:0000313" key="2">
    <source>
        <dbReference type="EMBL" id="ABJ83550.1"/>
    </source>
</evidence>
<protein>
    <recommendedName>
        <fullName evidence="3">Glycosyltransferase RgtA/B/C/D-like domain-containing protein</fullName>
    </recommendedName>
</protein>
<dbReference type="HOGENOM" id="CLU_033063_0_0_0"/>
<feature type="transmembrane region" description="Helical" evidence="1">
    <location>
        <begin position="220"/>
        <end position="239"/>
    </location>
</feature>
<keyword evidence="1" id="KW-0812">Transmembrane</keyword>
<reference evidence="2" key="1">
    <citation type="submission" date="2006-10" db="EMBL/GenBank/DDBJ databases">
        <title>Complete sequence of Solibacter usitatus Ellin6076.</title>
        <authorList>
            <consortium name="US DOE Joint Genome Institute"/>
            <person name="Copeland A."/>
            <person name="Lucas S."/>
            <person name="Lapidus A."/>
            <person name="Barry K."/>
            <person name="Detter J.C."/>
            <person name="Glavina del Rio T."/>
            <person name="Hammon N."/>
            <person name="Israni S."/>
            <person name="Dalin E."/>
            <person name="Tice H."/>
            <person name="Pitluck S."/>
            <person name="Thompson L.S."/>
            <person name="Brettin T."/>
            <person name="Bruce D."/>
            <person name="Han C."/>
            <person name="Tapia R."/>
            <person name="Gilna P."/>
            <person name="Schmutz J."/>
            <person name="Larimer F."/>
            <person name="Land M."/>
            <person name="Hauser L."/>
            <person name="Kyrpides N."/>
            <person name="Mikhailova N."/>
            <person name="Janssen P.H."/>
            <person name="Kuske C.R."/>
            <person name="Richardson P."/>
        </authorList>
    </citation>
    <scope>NUCLEOTIDE SEQUENCE</scope>
    <source>
        <strain evidence="2">Ellin6076</strain>
    </source>
</reference>
<evidence type="ECO:0008006" key="3">
    <source>
        <dbReference type="Google" id="ProtNLM"/>
    </source>
</evidence>
<feature type="transmembrane region" description="Helical" evidence="1">
    <location>
        <begin position="338"/>
        <end position="358"/>
    </location>
</feature>
<feature type="transmembrane region" description="Helical" evidence="1">
    <location>
        <begin position="195"/>
        <end position="213"/>
    </location>
</feature>
<feature type="transmembrane region" description="Helical" evidence="1">
    <location>
        <begin position="265"/>
        <end position="285"/>
    </location>
</feature>
<keyword evidence="1" id="KW-0472">Membrane</keyword>
<dbReference type="AlphaFoldDB" id="Q024M6"/>
<evidence type="ECO:0000256" key="1">
    <source>
        <dbReference type="SAM" id="Phobius"/>
    </source>
</evidence>
<sequence length="563" mass="63279" precursor="true">MPARTATVAAPPAAGLSRAFQITLAALCALFLFGLFSPEIYDSDFWWHLRTGQYIAENRALPVPDPFSWTTAQARDTYPGESRTRHFNLTHEWLAQLAFYTTWRGGGFPAIVAARALTMTAFCGLVGLIAWRRRTSFYAALFAALACASVARIFAFDRPYHASYLFLAATLAILEFRRFLWLLPPVFLVWANCHGGYFLGWIVLGAWCAASLLQRRRDPTLWIVTALSVLASGINPNAYQAFRALLDYRQSFLQSRLLEWTRPALWPPSEFSVLLAAGLAALVWARRRARMADWMIWIVFAAAALSAYRNIVLIGIFAPIVIAAYAPWKWRLPSATPYAFAFALIAAFGFGVASGRFFQFRAAEWKYPKGAADFLAQHHITQRIFNTYEHGGYLMWRGVPTFIDGRALSESVFQDYARILYNHDASDGLPSADDLLARYGVEAIVMNTFEPSTGPIYVLAPALADPAQTTWKLVYNDPQSLIFMRNPPPGVQPLNSLDVLTHMEDECALHLAHEPQLGRCARSLGQTFAKVGDFQRARKWIGIYLDHPHPPDPEAETAYRRMF</sequence>
<dbReference type="eggNOG" id="COG1287">
    <property type="taxonomic scope" value="Bacteria"/>
</dbReference>
<dbReference type="InParanoid" id="Q024M6"/>
<feature type="transmembrane region" description="Helical" evidence="1">
    <location>
        <begin position="112"/>
        <end position="131"/>
    </location>
</feature>
<dbReference type="STRING" id="234267.Acid_2561"/>
<accession>Q024M6</accession>
<feature type="transmembrane region" description="Helical" evidence="1">
    <location>
        <begin position="20"/>
        <end position="41"/>
    </location>
</feature>